<organism evidence="4">
    <name type="scientific">Drosophila grimshawi</name>
    <name type="common">Hawaiian fruit fly</name>
    <name type="synonym">Idiomyia grimshawi</name>
    <dbReference type="NCBI Taxonomy" id="7222"/>
    <lineage>
        <taxon>Eukaryota</taxon>
        <taxon>Metazoa</taxon>
        <taxon>Ecdysozoa</taxon>
        <taxon>Arthropoda</taxon>
        <taxon>Hexapoda</taxon>
        <taxon>Insecta</taxon>
        <taxon>Pterygota</taxon>
        <taxon>Neoptera</taxon>
        <taxon>Endopterygota</taxon>
        <taxon>Diptera</taxon>
        <taxon>Brachycera</taxon>
        <taxon>Muscomorpha</taxon>
        <taxon>Ephydroidea</taxon>
        <taxon>Drosophilidae</taxon>
        <taxon>Drosophila</taxon>
        <taxon>Hawaiian Drosophila</taxon>
    </lineage>
</organism>
<dbReference type="Proteomes" id="UP000001070">
    <property type="component" value="Unassembled WGS sequence"/>
</dbReference>
<protein>
    <submittedName>
        <fullName evidence="3">GH19570</fullName>
    </submittedName>
</protein>
<keyword evidence="4" id="KW-1185">Reference proteome</keyword>
<dbReference type="PhylomeDB" id="B4JHN4"/>
<evidence type="ECO:0000313" key="3">
    <source>
        <dbReference type="EMBL" id="EDV93873.1"/>
    </source>
</evidence>
<dbReference type="EMBL" id="CH916369">
    <property type="protein sequence ID" value="EDV93873.1"/>
    <property type="molecule type" value="Genomic_DNA"/>
</dbReference>
<proteinExistence type="predicted"/>
<evidence type="ECO:0000313" key="4">
    <source>
        <dbReference type="Proteomes" id="UP000001070"/>
    </source>
</evidence>
<feature type="region of interest" description="Disordered" evidence="1">
    <location>
        <begin position="175"/>
        <end position="219"/>
    </location>
</feature>
<feature type="compositionally biased region" description="Acidic residues" evidence="1">
    <location>
        <begin position="209"/>
        <end position="219"/>
    </location>
</feature>
<evidence type="ECO:0000256" key="1">
    <source>
        <dbReference type="SAM" id="MobiDB-lite"/>
    </source>
</evidence>
<evidence type="ECO:0000256" key="2">
    <source>
        <dbReference type="SAM" id="SignalP"/>
    </source>
</evidence>
<sequence>MYLNLRVLLLAFFATQHNCLGFYIRRNTVNSPAKELNSHNDEWGVFQNTLGLSNEKVELLKSQKDQQGTKELLNRFILENPKYSLPTNTKKSKRFGNQLKRLLRALVGFNLKSSKRTLKTTFNFELRNNALKPLKRVRRKISLNMVSDMSSERIEHLLQMFYQKHNIDQSHYNNDRAEQLNGDGDADGDYNNSDSDSDSDLTPHSSMESDADSDYAYDNLYDDEGDVSLTAKSRQNSEYGSFQDLILQANRKQWERESEETKLHSPLNDHFI</sequence>
<dbReference type="SMR" id="B4JHN4"/>
<dbReference type="InParanoid" id="B4JHN4"/>
<dbReference type="AlphaFoldDB" id="B4JHN4"/>
<name>B4JHN4_DROGR</name>
<dbReference type="HOGENOM" id="CLU_1186090_0_0_1"/>
<feature type="chain" id="PRO_5002812277" evidence="2">
    <location>
        <begin position="22"/>
        <end position="272"/>
    </location>
</feature>
<reference evidence="3 4" key="1">
    <citation type="journal article" date="2007" name="Nature">
        <title>Evolution of genes and genomes on the Drosophila phylogeny.</title>
        <authorList>
            <consortium name="Drosophila 12 Genomes Consortium"/>
            <person name="Clark A.G."/>
            <person name="Eisen M.B."/>
            <person name="Smith D.R."/>
            <person name="Bergman C.M."/>
            <person name="Oliver B."/>
            <person name="Markow T.A."/>
            <person name="Kaufman T.C."/>
            <person name="Kellis M."/>
            <person name="Gelbart W."/>
            <person name="Iyer V.N."/>
            <person name="Pollard D.A."/>
            <person name="Sackton T.B."/>
            <person name="Larracuente A.M."/>
            <person name="Singh N.D."/>
            <person name="Abad J.P."/>
            <person name="Abt D.N."/>
            <person name="Adryan B."/>
            <person name="Aguade M."/>
            <person name="Akashi H."/>
            <person name="Anderson W.W."/>
            <person name="Aquadro C.F."/>
            <person name="Ardell D.H."/>
            <person name="Arguello R."/>
            <person name="Artieri C.G."/>
            <person name="Barbash D.A."/>
            <person name="Barker D."/>
            <person name="Barsanti P."/>
            <person name="Batterham P."/>
            <person name="Batzoglou S."/>
            <person name="Begun D."/>
            <person name="Bhutkar A."/>
            <person name="Blanco E."/>
            <person name="Bosak S.A."/>
            <person name="Bradley R.K."/>
            <person name="Brand A.D."/>
            <person name="Brent M.R."/>
            <person name="Brooks A.N."/>
            <person name="Brown R.H."/>
            <person name="Butlin R.K."/>
            <person name="Caggese C."/>
            <person name="Calvi B.R."/>
            <person name="Bernardo de Carvalho A."/>
            <person name="Caspi A."/>
            <person name="Castrezana S."/>
            <person name="Celniker S.E."/>
            <person name="Chang J.L."/>
            <person name="Chapple C."/>
            <person name="Chatterji S."/>
            <person name="Chinwalla A."/>
            <person name="Civetta A."/>
            <person name="Clifton S.W."/>
            <person name="Comeron J.M."/>
            <person name="Costello J.C."/>
            <person name="Coyne J.A."/>
            <person name="Daub J."/>
            <person name="David R.G."/>
            <person name="Delcher A.L."/>
            <person name="Delehaunty K."/>
            <person name="Do C.B."/>
            <person name="Ebling H."/>
            <person name="Edwards K."/>
            <person name="Eickbush T."/>
            <person name="Evans J.D."/>
            <person name="Filipski A."/>
            <person name="Findeiss S."/>
            <person name="Freyhult E."/>
            <person name="Fulton L."/>
            <person name="Fulton R."/>
            <person name="Garcia A.C."/>
            <person name="Gardiner A."/>
            <person name="Garfield D.A."/>
            <person name="Garvin B.E."/>
            <person name="Gibson G."/>
            <person name="Gilbert D."/>
            <person name="Gnerre S."/>
            <person name="Godfrey J."/>
            <person name="Good R."/>
            <person name="Gotea V."/>
            <person name="Gravely B."/>
            <person name="Greenberg A.J."/>
            <person name="Griffiths-Jones S."/>
            <person name="Gross S."/>
            <person name="Guigo R."/>
            <person name="Gustafson E.A."/>
            <person name="Haerty W."/>
            <person name="Hahn M.W."/>
            <person name="Halligan D.L."/>
            <person name="Halpern A.L."/>
            <person name="Halter G.M."/>
            <person name="Han M.V."/>
            <person name="Heger A."/>
            <person name="Hillier L."/>
            <person name="Hinrichs A.S."/>
            <person name="Holmes I."/>
            <person name="Hoskins R.A."/>
            <person name="Hubisz M.J."/>
            <person name="Hultmark D."/>
            <person name="Huntley M.A."/>
            <person name="Jaffe D.B."/>
            <person name="Jagadeeshan S."/>
            <person name="Jeck W.R."/>
            <person name="Johnson J."/>
            <person name="Jones C.D."/>
            <person name="Jordan W.C."/>
            <person name="Karpen G.H."/>
            <person name="Kataoka E."/>
            <person name="Keightley P.D."/>
            <person name="Kheradpour P."/>
            <person name="Kirkness E.F."/>
            <person name="Koerich L.B."/>
            <person name="Kristiansen K."/>
            <person name="Kudrna D."/>
            <person name="Kulathinal R.J."/>
            <person name="Kumar S."/>
            <person name="Kwok R."/>
            <person name="Lander E."/>
            <person name="Langley C.H."/>
            <person name="Lapoint R."/>
            <person name="Lazzaro B.P."/>
            <person name="Lee S.J."/>
            <person name="Levesque L."/>
            <person name="Li R."/>
            <person name="Lin C.F."/>
            <person name="Lin M.F."/>
            <person name="Lindblad-Toh K."/>
            <person name="Llopart A."/>
            <person name="Long M."/>
            <person name="Low L."/>
            <person name="Lozovsky E."/>
            <person name="Lu J."/>
            <person name="Luo M."/>
            <person name="Machado C.A."/>
            <person name="Makalowski W."/>
            <person name="Marzo M."/>
            <person name="Matsuda M."/>
            <person name="Matzkin L."/>
            <person name="McAllister B."/>
            <person name="McBride C.S."/>
            <person name="McKernan B."/>
            <person name="McKernan K."/>
            <person name="Mendez-Lago M."/>
            <person name="Minx P."/>
            <person name="Mollenhauer M.U."/>
            <person name="Montooth K."/>
            <person name="Mount S.M."/>
            <person name="Mu X."/>
            <person name="Myers E."/>
            <person name="Negre B."/>
            <person name="Newfeld S."/>
            <person name="Nielsen R."/>
            <person name="Noor M.A."/>
            <person name="O'Grady P."/>
            <person name="Pachter L."/>
            <person name="Papaceit M."/>
            <person name="Parisi M.J."/>
            <person name="Parisi M."/>
            <person name="Parts L."/>
            <person name="Pedersen J.S."/>
            <person name="Pesole G."/>
            <person name="Phillippy A.M."/>
            <person name="Ponting C.P."/>
            <person name="Pop M."/>
            <person name="Porcelli D."/>
            <person name="Powell J.R."/>
            <person name="Prohaska S."/>
            <person name="Pruitt K."/>
            <person name="Puig M."/>
            <person name="Quesneville H."/>
            <person name="Ram K.R."/>
            <person name="Rand D."/>
            <person name="Rasmussen M.D."/>
            <person name="Reed L.K."/>
            <person name="Reenan R."/>
            <person name="Reily A."/>
            <person name="Remington K.A."/>
            <person name="Rieger T.T."/>
            <person name="Ritchie M.G."/>
            <person name="Robin C."/>
            <person name="Rogers Y.H."/>
            <person name="Rohde C."/>
            <person name="Rozas J."/>
            <person name="Rubenfield M.J."/>
            <person name="Ruiz A."/>
            <person name="Russo S."/>
            <person name="Salzberg S.L."/>
            <person name="Sanchez-Gracia A."/>
            <person name="Saranga D.J."/>
            <person name="Sato H."/>
            <person name="Schaeffer S.W."/>
            <person name="Schatz M.C."/>
            <person name="Schlenke T."/>
            <person name="Schwartz R."/>
            <person name="Segarra C."/>
            <person name="Singh R.S."/>
            <person name="Sirot L."/>
            <person name="Sirota M."/>
            <person name="Sisneros N.B."/>
            <person name="Smith C.D."/>
            <person name="Smith T.F."/>
            <person name="Spieth J."/>
            <person name="Stage D.E."/>
            <person name="Stark A."/>
            <person name="Stephan W."/>
            <person name="Strausberg R.L."/>
            <person name="Strempel S."/>
            <person name="Sturgill D."/>
            <person name="Sutton G."/>
            <person name="Sutton G.G."/>
            <person name="Tao W."/>
            <person name="Teichmann S."/>
            <person name="Tobari Y.N."/>
            <person name="Tomimura Y."/>
            <person name="Tsolas J.M."/>
            <person name="Valente V.L."/>
            <person name="Venter E."/>
            <person name="Venter J.C."/>
            <person name="Vicario S."/>
            <person name="Vieira F.G."/>
            <person name="Vilella A.J."/>
            <person name="Villasante A."/>
            <person name="Walenz B."/>
            <person name="Wang J."/>
            <person name="Wasserman M."/>
            <person name="Watts T."/>
            <person name="Wilson D."/>
            <person name="Wilson R.K."/>
            <person name="Wing R.A."/>
            <person name="Wolfner M.F."/>
            <person name="Wong A."/>
            <person name="Wong G.K."/>
            <person name="Wu C.I."/>
            <person name="Wu G."/>
            <person name="Yamamoto D."/>
            <person name="Yang H.P."/>
            <person name="Yang S.P."/>
            <person name="Yorke J.A."/>
            <person name="Yoshida K."/>
            <person name="Zdobnov E."/>
            <person name="Zhang P."/>
            <person name="Zhang Y."/>
            <person name="Zimin A.V."/>
            <person name="Baldwin J."/>
            <person name="Abdouelleil A."/>
            <person name="Abdulkadir J."/>
            <person name="Abebe A."/>
            <person name="Abera B."/>
            <person name="Abreu J."/>
            <person name="Acer S.C."/>
            <person name="Aftuck L."/>
            <person name="Alexander A."/>
            <person name="An P."/>
            <person name="Anderson E."/>
            <person name="Anderson S."/>
            <person name="Arachi H."/>
            <person name="Azer M."/>
            <person name="Bachantsang P."/>
            <person name="Barry A."/>
            <person name="Bayul T."/>
            <person name="Berlin A."/>
            <person name="Bessette D."/>
            <person name="Bloom T."/>
            <person name="Blye J."/>
            <person name="Boguslavskiy L."/>
            <person name="Bonnet C."/>
            <person name="Boukhgalter B."/>
            <person name="Bourzgui I."/>
            <person name="Brown A."/>
            <person name="Cahill P."/>
            <person name="Channer S."/>
            <person name="Cheshatsang Y."/>
            <person name="Chuda L."/>
            <person name="Citroen M."/>
            <person name="Collymore A."/>
            <person name="Cooke P."/>
            <person name="Costello M."/>
            <person name="D'Aco K."/>
            <person name="Daza R."/>
            <person name="De Haan G."/>
            <person name="DeGray S."/>
            <person name="DeMaso C."/>
            <person name="Dhargay N."/>
            <person name="Dooley K."/>
            <person name="Dooley E."/>
            <person name="Doricent M."/>
            <person name="Dorje P."/>
            <person name="Dorjee K."/>
            <person name="Dupes A."/>
            <person name="Elong R."/>
            <person name="Falk J."/>
            <person name="Farina A."/>
            <person name="Faro S."/>
            <person name="Ferguson D."/>
            <person name="Fisher S."/>
            <person name="Foley C.D."/>
            <person name="Franke A."/>
            <person name="Friedrich D."/>
            <person name="Gadbois L."/>
            <person name="Gearin G."/>
            <person name="Gearin C.R."/>
            <person name="Giannoukos G."/>
            <person name="Goode T."/>
            <person name="Graham J."/>
            <person name="Grandbois E."/>
            <person name="Grewal S."/>
            <person name="Gyaltsen K."/>
            <person name="Hafez N."/>
            <person name="Hagos B."/>
            <person name="Hall J."/>
            <person name="Henson C."/>
            <person name="Hollinger A."/>
            <person name="Honan T."/>
            <person name="Huard M.D."/>
            <person name="Hughes L."/>
            <person name="Hurhula B."/>
            <person name="Husby M.E."/>
            <person name="Kamat A."/>
            <person name="Kanga B."/>
            <person name="Kashin S."/>
            <person name="Khazanovich D."/>
            <person name="Kisner P."/>
            <person name="Lance K."/>
            <person name="Lara M."/>
            <person name="Lee W."/>
            <person name="Lennon N."/>
            <person name="Letendre F."/>
            <person name="LeVine R."/>
            <person name="Lipovsky A."/>
            <person name="Liu X."/>
            <person name="Liu J."/>
            <person name="Liu S."/>
            <person name="Lokyitsang T."/>
            <person name="Lokyitsang Y."/>
            <person name="Lubonja R."/>
            <person name="Lui A."/>
            <person name="MacDonald P."/>
            <person name="Magnisalis V."/>
            <person name="Maru K."/>
            <person name="Matthews C."/>
            <person name="McCusker W."/>
            <person name="McDonough S."/>
            <person name="Mehta T."/>
            <person name="Meldrim J."/>
            <person name="Meneus L."/>
            <person name="Mihai O."/>
            <person name="Mihalev A."/>
            <person name="Mihova T."/>
            <person name="Mittelman R."/>
            <person name="Mlenga V."/>
            <person name="Montmayeur A."/>
            <person name="Mulrain L."/>
            <person name="Navidi A."/>
            <person name="Naylor J."/>
            <person name="Negash T."/>
            <person name="Nguyen T."/>
            <person name="Nguyen N."/>
            <person name="Nicol R."/>
            <person name="Norbu C."/>
            <person name="Norbu N."/>
            <person name="Novod N."/>
            <person name="O'Neill B."/>
            <person name="Osman S."/>
            <person name="Markiewicz E."/>
            <person name="Oyono O.L."/>
            <person name="Patti C."/>
            <person name="Phunkhang P."/>
            <person name="Pierre F."/>
            <person name="Priest M."/>
            <person name="Raghuraman S."/>
            <person name="Rege F."/>
            <person name="Reyes R."/>
            <person name="Rise C."/>
            <person name="Rogov P."/>
            <person name="Ross K."/>
            <person name="Ryan E."/>
            <person name="Settipalli S."/>
            <person name="Shea T."/>
            <person name="Sherpa N."/>
            <person name="Shi L."/>
            <person name="Shih D."/>
            <person name="Sparrow T."/>
            <person name="Spaulding J."/>
            <person name="Stalker J."/>
            <person name="Stange-Thomann N."/>
            <person name="Stavropoulos S."/>
            <person name="Stone C."/>
            <person name="Strader C."/>
            <person name="Tesfaye S."/>
            <person name="Thomson T."/>
            <person name="Thoulutsang Y."/>
            <person name="Thoulutsang D."/>
            <person name="Topham K."/>
            <person name="Topping I."/>
            <person name="Tsamla T."/>
            <person name="Vassiliev H."/>
            <person name="Vo A."/>
            <person name="Wangchuk T."/>
            <person name="Wangdi T."/>
            <person name="Weiand M."/>
            <person name="Wilkinson J."/>
            <person name="Wilson A."/>
            <person name="Yadav S."/>
            <person name="Young G."/>
            <person name="Yu Q."/>
            <person name="Zembek L."/>
            <person name="Zhong D."/>
            <person name="Zimmer A."/>
            <person name="Zwirko Z."/>
            <person name="Jaffe D.B."/>
            <person name="Alvarez P."/>
            <person name="Brockman W."/>
            <person name="Butler J."/>
            <person name="Chin C."/>
            <person name="Gnerre S."/>
            <person name="Grabherr M."/>
            <person name="Kleber M."/>
            <person name="Mauceli E."/>
            <person name="MacCallum I."/>
        </authorList>
    </citation>
    <scope>NUCLEOTIDE SEQUENCE [LARGE SCALE GENOMIC DNA]</scope>
    <source>
        <strain evidence="4">Tucson 15287-2541.00</strain>
    </source>
</reference>
<dbReference type="eggNOG" id="ENOG502T8EZ">
    <property type="taxonomic scope" value="Eukaryota"/>
</dbReference>
<feature type="signal peptide" evidence="2">
    <location>
        <begin position="1"/>
        <end position="21"/>
    </location>
</feature>
<dbReference type="OMA" id="DMPSWKI"/>
<keyword evidence="2" id="KW-0732">Signal</keyword>
<dbReference type="OrthoDB" id="7963628at2759"/>
<gene>
    <name evidence="3" type="primary">Dgri\GH19570</name>
    <name evidence="3" type="ORF">Dgri_GH19570</name>
</gene>
<accession>B4JHN4</accession>